<sequence>MLQVRVGRAKRPRTSIFRFGKFIVVALGLASFSLILLQKYSDIFSGPGHKRAMLEIMKNEMTVNPCPDIICSDDFFSFYVQSGAVNVVPPKICFKNQLILGDAKKNVDVGINVVILNGKTGEVKETGHFNIYRQDVKPLRKLLKRIEIGSIVLITSYDKPASKLNEEARMLILDLGSSSVNSLAFRDNWIFVGGKGANVITLFEKHERQKNKYGAWPELINLSGCIPRYMA</sequence>
<dbReference type="EMBL" id="OZ035842">
    <property type="protein sequence ID" value="CAL1594702.1"/>
    <property type="molecule type" value="Genomic_DNA"/>
</dbReference>
<evidence type="ECO:0000256" key="6">
    <source>
        <dbReference type="ARBA" id="ARBA00023157"/>
    </source>
</evidence>
<dbReference type="GO" id="GO:0005576">
    <property type="term" value="C:extracellular region"/>
    <property type="evidence" value="ECO:0007669"/>
    <property type="project" value="UniProtKB-SubCell"/>
</dbReference>
<evidence type="ECO:0000256" key="2">
    <source>
        <dbReference type="ARBA" id="ARBA00010905"/>
    </source>
</evidence>
<keyword evidence="5 7" id="KW-0430">Lectin</keyword>
<keyword evidence="4" id="KW-0732">Signal</keyword>
<evidence type="ECO:0000256" key="3">
    <source>
        <dbReference type="ARBA" id="ARBA00022525"/>
    </source>
</evidence>
<evidence type="ECO:0000256" key="1">
    <source>
        <dbReference type="ARBA" id="ARBA00004613"/>
    </source>
</evidence>
<proteinExistence type="inferred from homology"/>
<keyword evidence="8" id="KW-1133">Transmembrane helix</keyword>
<evidence type="ECO:0000259" key="9">
    <source>
        <dbReference type="Pfam" id="PF15711"/>
    </source>
</evidence>
<keyword evidence="11" id="KW-1185">Reference proteome</keyword>
<organism evidence="10 11">
    <name type="scientific">Knipowitschia caucasica</name>
    <name type="common">Caucasian dwarf goby</name>
    <name type="synonym">Pomatoschistus caucasicus</name>
    <dbReference type="NCBI Taxonomy" id="637954"/>
    <lineage>
        <taxon>Eukaryota</taxon>
        <taxon>Metazoa</taxon>
        <taxon>Chordata</taxon>
        <taxon>Craniata</taxon>
        <taxon>Vertebrata</taxon>
        <taxon>Euteleostomi</taxon>
        <taxon>Actinopterygii</taxon>
        <taxon>Neopterygii</taxon>
        <taxon>Teleostei</taxon>
        <taxon>Neoteleostei</taxon>
        <taxon>Acanthomorphata</taxon>
        <taxon>Gobiaria</taxon>
        <taxon>Gobiiformes</taxon>
        <taxon>Gobioidei</taxon>
        <taxon>Gobiidae</taxon>
        <taxon>Gobiinae</taxon>
        <taxon>Knipowitschia</taxon>
    </lineage>
</organism>
<dbReference type="PANTHER" id="PTHR14592">
    <property type="entry name" value="UNCHARACTERIZED FAM3"/>
    <property type="match status" value="1"/>
</dbReference>
<evidence type="ECO:0000256" key="5">
    <source>
        <dbReference type="ARBA" id="ARBA00022734"/>
    </source>
</evidence>
<gene>
    <name evidence="10" type="ORF">KC01_LOCUS23646</name>
</gene>
<dbReference type="Proteomes" id="UP001497482">
    <property type="component" value="Chromosome 20"/>
</dbReference>
<keyword evidence="8" id="KW-0812">Transmembrane</keyword>
<dbReference type="InterPro" id="IPR039220">
    <property type="entry name" value="FAM3"/>
</dbReference>
<protein>
    <recommendedName>
        <fullName evidence="9">ILEI/PANDER domain-containing protein</fullName>
    </recommendedName>
</protein>
<keyword evidence="8" id="KW-0472">Membrane</keyword>
<accession>A0AAV2L5S7</accession>
<evidence type="ECO:0000313" key="10">
    <source>
        <dbReference type="EMBL" id="CAL1594702.1"/>
    </source>
</evidence>
<feature type="domain" description="ILEI/PANDER" evidence="9">
    <location>
        <begin position="110"/>
        <end position="197"/>
    </location>
</feature>
<dbReference type="Pfam" id="PF15711">
    <property type="entry name" value="ILEI"/>
    <property type="match status" value="1"/>
</dbReference>
<keyword evidence="6" id="KW-1015">Disulfide bond</keyword>
<evidence type="ECO:0000313" key="11">
    <source>
        <dbReference type="Proteomes" id="UP001497482"/>
    </source>
</evidence>
<feature type="transmembrane region" description="Helical" evidence="8">
    <location>
        <begin position="20"/>
        <end position="37"/>
    </location>
</feature>
<name>A0AAV2L5S7_KNICA</name>
<evidence type="ECO:0000256" key="4">
    <source>
        <dbReference type="ARBA" id="ARBA00022729"/>
    </source>
</evidence>
<dbReference type="InterPro" id="IPR039477">
    <property type="entry name" value="ILEI/PANDER_dom"/>
</dbReference>
<keyword evidence="3" id="KW-0964">Secreted</keyword>
<dbReference type="GO" id="GO:0030246">
    <property type="term" value="F:carbohydrate binding"/>
    <property type="evidence" value="ECO:0007669"/>
    <property type="project" value="UniProtKB-UniRule"/>
</dbReference>
<comment type="similarity">
    <text evidence="2">Belongs to the FAM3 family.</text>
</comment>
<comment type="subcellular location">
    <subcellularLocation>
        <location evidence="1">Secreted</location>
    </subcellularLocation>
</comment>
<evidence type="ECO:0000256" key="8">
    <source>
        <dbReference type="SAM" id="Phobius"/>
    </source>
</evidence>
<dbReference type="AlphaFoldDB" id="A0AAV2L5S7"/>
<reference evidence="10 11" key="1">
    <citation type="submission" date="2024-04" db="EMBL/GenBank/DDBJ databases">
        <authorList>
            <person name="Waldvogel A.-M."/>
            <person name="Schoenle A."/>
        </authorList>
    </citation>
    <scope>NUCLEOTIDE SEQUENCE [LARGE SCALE GENOMIC DNA]</scope>
</reference>
<dbReference type="PROSITE" id="PS52031">
    <property type="entry name" value="GG_LECTIN"/>
    <property type="match status" value="1"/>
</dbReference>
<evidence type="ECO:0000256" key="7">
    <source>
        <dbReference type="PROSITE-ProRule" id="PRU01375"/>
    </source>
</evidence>